<name>I3W185_9MICC</name>
<geneLocation type="plasmid" evidence="1">
    <name>pJ340-114</name>
</geneLocation>
<dbReference type="EMBL" id="JQ418529">
    <property type="protein sequence ID" value="AFK89362.1"/>
    <property type="molecule type" value="Genomic_DNA"/>
</dbReference>
<dbReference type="AlphaFoldDB" id="I3W185"/>
<reference evidence="1" key="1">
    <citation type="submission" date="2012-01" db="EMBL/GenBank/DDBJ databases">
        <authorList>
            <person name="Summers A.O."/>
            <person name="Wireman J."/>
            <person name="Sale K."/>
        </authorList>
    </citation>
    <scope>NUCLEOTIDE SEQUENCE</scope>
    <source>
        <strain evidence="1">J3-40</strain>
        <plasmid evidence="1">pJ340-114</plasmid>
    </source>
</reference>
<evidence type="ECO:0000313" key="1">
    <source>
        <dbReference type="EMBL" id="AFK89362.1"/>
    </source>
</evidence>
<protein>
    <submittedName>
        <fullName evidence="1">Uncharacterized protein</fullName>
    </submittedName>
</protein>
<sequence length="85" mass="8968">MAASWPLGTGAVALDIFKADPQVQGRIITVAPVHRQLTGASPNVEWVLSVLARHQCGSGPGGTSFAMVSFLPRIDGLKYANPVRI</sequence>
<accession>I3W185</accession>
<keyword evidence="1" id="KW-0614">Plasmid</keyword>
<organism evidence="1">
    <name type="scientific">Arthrobacter sp. J3.40</name>
    <dbReference type="NCBI Taxonomy" id="347209"/>
    <lineage>
        <taxon>Bacteria</taxon>
        <taxon>Bacillati</taxon>
        <taxon>Actinomycetota</taxon>
        <taxon>Actinomycetes</taxon>
        <taxon>Micrococcales</taxon>
        <taxon>Micrococcaceae</taxon>
        <taxon>Arthrobacter</taxon>
    </lineage>
</organism>
<proteinExistence type="predicted"/>